<dbReference type="OrthoDB" id="10617652at2759"/>
<accession>A0A8S3ZW09</accession>
<feature type="compositionally biased region" description="Basic residues" evidence="1">
    <location>
        <begin position="47"/>
        <end position="61"/>
    </location>
</feature>
<protein>
    <submittedName>
        <fullName evidence="2">Uncharacterized protein</fullName>
    </submittedName>
</protein>
<gene>
    <name evidence="2" type="ORF">CUNI_LOCUS19237</name>
</gene>
<organism evidence="2 3">
    <name type="scientific">Candidula unifasciata</name>
    <dbReference type="NCBI Taxonomy" id="100452"/>
    <lineage>
        <taxon>Eukaryota</taxon>
        <taxon>Metazoa</taxon>
        <taxon>Spiralia</taxon>
        <taxon>Lophotrochozoa</taxon>
        <taxon>Mollusca</taxon>
        <taxon>Gastropoda</taxon>
        <taxon>Heterobranchia</taxon>
        <taxon>Euthyneura</taxon>
        <taxon>Panpulmonata</taxon>
        <taxon>Eupulmonata</taxon>
        <taxon>Stylommatophora</taxon>
        <taxon>Helicina</taxon>
        <taxon>Helicoidea</taxon>
        <taxon>Geomitridae</taxon>
        <taxon>Candidula</taxon>
    </lineage>
</organism>
<keyword evidence="3" id="KW-1185">Reference proteome</keyword>
<reference evidence="2" key="1">
    <citation type="submission" date="2021-04" db="EMBL/GenBank/DDBJ databases">
        <authorList>
            <consortium name="Molecular Ecology Group"/>
        </authorList>
    </citation>
    <scope>NUCLEOTIDE SEQUENCE</scope>
</reference>
<comment type="caution">
    <text evidence="2">The sequence shown here is derived from an EMBL/GenBank/DDBJ whole genome shotgun (WGS) entry which is preliminary data.</text>
</comment>
<proteinExistence type="predicted"/>
<name>A0A8S3ZW09_9EUPU</name>
<evidence type="ECO:0000256" key="1">
    <source>
        <dbReference type="SAM" id="MobiDB-lite"/>
    </source>
</evidence>
<dbReference type="EMBL" id="CAJHNH020006412">
    <property type="protein sequence ID" value="CAG5133679.1"/>
    <property type="molecule type" value="Genomic_DNA"/>
</dbReference>
<evidence type="ECO:0000313" key="2">
    <source>
        <dbReference type="EMBL" id="CAG5133679.1"/>
    </source>
</evidence>
<feature type="non-terminal residue" evidence="2">
    <location>
        <position position="1"/>
    </location>
</feature>
<dbReference type="Proteomes" id="UP000678393">
    <property type="component" value="Unassembled WGS sequence"/>
</dbReference>
<sequence>MKKLKRRLSLTLSKRGRTLDESLSELAEQMTIDDVVALSEQQLQQQQHHHLQNPLHNHLHRSQPQLDQFRIPSAPQLLQGNTASEERPGRLKTFYPFRAGIIHENGVVHENPRLAAESADLDEVRRAADERYDVVSPVTVRLRNKQRRLSE</sequence>
<feature type="region of interest" description="Disordered" evidence="1">
    <location>
        <begin position="44"/>
        <end position="90"/>
    </location>
</feature>
<dbReference type="AlphaFoldDB" id="A0A8S3ZW09"/>
<evidence type="ECO:0000313" key="3">
    <source>
        <dbReference type="Proteomes" id="UP000678393"/>
    </source>
</evidence>